<dbReference type="InterPro" id="IPR010998">
    <property type="entry name" value="Integrase_recombinase_N"/>
</dbReference>
<dbReference type="OrthoDB" id="9805859at2"/>
<gene>
    <name evidence="8" type="ORF">DLJ46_09080</name>
</gene>
<keyword evidence="2 4" id="KW-0238">DNA-binding</keyword>
<dbReference type="Gene3D" id="1.10.443.10">
    <property type="entry name" value="Intergrase catalytic core"/>
    <property type="match status" value="1"/>
</dbReference>
<feature type="compositionally biased region" description="Basic and acidic residues" evidence="5">
    <location>
        <begin position="151"/>
        <end position="162"/>
    </location>
</feature>
<dbReference type="EMBL" id="QGSV01000131">
    <property type="protein sequence ID" value="PWU49662.1"/>
    <property type="molecule type" value="Genomic_DNA"/>
</dbReference>
<dbReference type="Pfam" id="PF00589">
    <property type="entry name" value="Phage_integrase"/>
    <property type="match status" value="1"/>
</dbReference>
<protein>
    <submittedName>
        <fullName evidence="8">Site-specific integrase</fullName>
    </submittedName>
</protein>
<dbReference type="InterPro" id="IPR013762">
    <property type="entry name" value="Integrase-like_cat_sf"/>
</dbReference>
<dbReference type="Gene3D" id="1.10.150.130">
    <property type="match status" value="1"/>
</dbReference>
<dbReference type="AlphaFoldDB" id="A0A317KA22"/>
<dbReference type="InterPro" id="IPR004107">
    <property type="entry name" value="Integrase_SAM-like_N"/>
</dbReference>
<sequence>MGAVIALPLVEPEEPRRRRSKKRANGQGSIYQRKDGRWAGAAYVLTADGTYKRVPVYGRSAEEVDAKLTEIKSRSNRGLPTDATGWTIASYSDYWIEHVASPKLRPTTLVRYRSLVARYVVPAIGKRRLTALTPADVRLMLAKAASTRTAGRKDQPEDERPKVSARTVQQVHAVLRAMLSQAVREELLARNVARLVQAPAPEREEIHPWAEAEARAFLAAVRAHRLHALFVVALALGLRRGELLGLRWSDVDLDAGQLWVWQTLQRVRGDGVVFGPPKSRRSRRVLTMPVVVVQALKRHRSVQAHERKLADGQWQETGLVFTTATGRHVEPRNLNTAFGRLIARAGVRPIRFHDLRHTCATLLLAAGVSPRVVMDILGHSQIAVTMNIYGHVMPAMQQEAAGHIDAALSEPEEADDGGDD</sequence>
<dbReference type="RefSeq" id="WP_109944204.1">
    <property type="nucleotide sequence ID" value="NZ_QGSV01000131.1"/>
</dbReference>
<proteinExistence type="predicted"/>
<feature type="domain" description="Tyr recombinase" evidence="6">
    <location>
        <begin position="204"/>
        <end position="402"/>
    </location>
</feature>
<keyword evidence="3" id="KW-0233">DNA recombination</keyword>
<dbReference type="CDD" id="cd01189">
    <property type="entry name" value="INT_ICEBs1_C_like"/>
    <property type="match status" value="1"/>
</dbReference>
<evidence type="ECO:0000259" key="6">
    <source>
        <dbReference type="PROSITE" id="PS51898"/>
    </source>
</evidence>
<dbReference type="InterPro" id="IPR050090">
    <property type="entry name" value="Tyrosine_recombinase_XerCD"/>
</dbReference>
<dbReference type="GO" id="GO:0015074">
    <property type="term" value="P:DNA integration"/>
    <property type="evidence" value="ECO:0007669"/>
    <property type="project" value="UniProtKB-KW"/>
</dbReference>
<evidence type="ECO:0000313" key="9">
    <source>
        <dbReference type="Proteomes" id="UP000245683"/>
    </source>
</evidence>
<dbReference type="GO" id="GO:0003677">
    <property type="term" value="F:DNA binding"/>
    <property type="evidence" value="ECO:0007669"/>
    <property type="project" value="UniProtKB-UniRule"/>
</dbReference>
<dbReference type="PANTHER" id="PTHR30349">
    <property type="entry name" value="PHAGE INTEGRASE-RELATED"/>
    <property type="match status" value="1"/>
</dbReference>
<keyword evidence="1" id="KW-0229">DNA integration</keyword>
<dbReference type="InterPro" id="IPR011010">
    <property type="entry name" value="DNA_brk_join_enz"/>
</dbReference>
<dbReference type="InterPro" id="IPR044068">
    <property type="entry name" value="CB"/>
</dbReference>
<evidence type="ECO:0000256" key="3">
    <source>
        <dbReference type="ARBA" id="ARBA00023172"/>
    </source>
</evidence>
<keyword evidence="9" id="KW-1185">Reference proteome</keyword>
<name>A0A317KA22_9ACTN</name>
<feature type="region of interest" description="Disordered" evidence="5">
    <location>
        <begin position="146"/>
        <end position="165"/>
    </location>
</feature>
<dbReference type="PROSITE" id="PS51900">
    <property type="entry name" value="CB"/>
    <property type="match status" value="1"/>
</dbReference>
<dbReference type="Pfam" id="PF14659">
    <property type="entry name" value="Phage_int_SAM_3"/>
    <property type="match status" value="1"/>
</dbReference>
<evidence type="ECO:0000256" key="1">
    <source>
        <dbReference type="ARBA" id="ARBA00022908"/>
    </source>
</evidence>
<evidence type="ECO:0000256" key="2">
    <source>
        <dbReference type="ARBA" id="ARBA00023125"/>
    </source>
</evidence>
<dbReference type="PROSITE" id="PS51898">
    <property type="entry name" value="TYR_RECOMBINASE"/>
    <property type="match status" value="1"/>
</dbReference>
<evidence type="ECO:0000256" key="5">
    <source>
        <dbReference type="SAM" id="MobiDB-lite"/>
    </source>
</evidence>
<feature type="domain" description="Core-binding (CB)" evidence="7">
    <location>
        <begin position="86"/>
        <end position="183"/>
    </location>
</feature>
<organism evidence="8 9">
    <name type="scientific">Micromonospora globispora</name>
    <dbReference type="NCBI Taxonomy" id="1450148"/>
    <lineage>
        <taxon>Bacteria</taxon>
        <taxon>Bacillati</taxon>
        <taxon>Actinomycetota</taxon>
        <taxon>Actinomycetes</taxon>
        <taxon>Micromonosporales</taxon>
        <taxon>Micromonosporaceae</taxon>
        <taxon>Micromonospora</taxon>
    </lineage>
</organism>
<accession>A0A317KA22</accession>
<dbReference type="PANTHER" id="PTHR30349:SF91">
    <property type="entry name" value="INTA PROTEIN"/>
    <property type="match status" value="1"/>
</dbReference>
<evidence type="ECO:0000313" key="8">
    <source>
        <dbReference type="EMBL" id="PWU49662.1"/>
    </source>
</evidence>
<dbReference type="GO" id="GO:0006310">
    <property type="term" value="P:DNA recombination"/>
    <property type="evidence" value="ECO:0007669"/>
    <property type="project" value="UniProtKB-KW"/>
</dbReference>
<dbReference type="SUPFAM" id="SSF56349">
    <property type="entry name" value="DNA breaking-rejoining enzymes"/>
    <property type="match status" value="1"/>
</dbReference>
<dbReference type="Proteomes" id="UP000245683">
    <property type="component" value="Unassembled WGS sequence"/>
</dbReference>
<comment type="caution">
    <text evidence="8">The sequence shown here is derived from an EMBL/GenBank/DDBJ whole genome shotgun (WGS) entry which is preliminary data.</text>
</comment>
<dbReference type="InterPro" id="IPR002104">
    <property type="entry name" value="Integrase_catalytic"/>
</dbReference>
<evidence type="ECO:0000256" key="4">
    <source>
        <dbReference type="PROSITE-ProRule" id="PRU01248"/>
    </source>
</evidence>
<reference evidence="9" key="1">
    <citation type="submission" date="2018-05" db="EMBL/GenBank/DDBJ databases">
        <title>Micromonospora globispora sp. nov. and Micromonospora rugosa sp. nov., isolated from marine sediment.</title>
        <authorList>
            <person name="Carro L."/>
            <person name="Aysel V."/>
            <person name="Cetin D."/>
            <person name="Igual J.M."/>
            <person name="Klenk H.-P."/>
            <person name="Trujillo M.E."/>
            <person name="Sahin N."/>
        </authorList>
    </citation>
    <scope>NUCLEOTIDE SEQUENCE [LARGE SCALE GENOMIC DNA]</scope>
    <source>
        <strain evidence="9">S2904</strain>
    </source>
</reference>
<evidence type="ECO:0000259" key="7">
    <source>
        <dbReference type="PROSITE" id="PS51900"/>
    </source>
</evidence>